<proteinExistence type="inferred from homology"/>
<keyword evidence="6 7" id="KW-0472">Membrane</keyword>
<keyword evidence="4 7" id="KW-0812">Transmembrane</keyword>
<dbReference type="Pfam" id="PF00083">
    <property type="entry name" value="Sugar_tr"/>
    <property type="match status" value="1"/>
</dbReference>
<evidence type="ECO:0000256" key="3">
    <source>
        <dbReference type="ARBA" id="ARBA00022448"/>
    </source>
</evidence>
<protein>
    <recommendedName>
        <fullName evidence="8">Major facilitator superfamily (MFS) profile domain-containing protein</fullName>
    </recommendedName>
</protein>
<dbReference type="PANTHER" id="PTHR48020:SF12">
    <property type="entry name" value="PROTON MYO-INOSITOL COTRANSPORTER"/>
    <property type="match status" value="1"/>
</dbReference>
<dbReference type="PRINTS" id="PR00171">
    <property type="entry name" value="SUGRTRNSPORT"/>
</dbReference>
<evidence type="ECO:0000256" key="5">
    <source>
        <dbReference type="ARBA" id="ARBA00022989"/>
    </source>
</evidence>
<feature type="domain" description="Major facilitator superfamily (MFS) profile" evidence="8">
    <location>
        <begin position="1"/>
        <end position="180"/>
    </location>
</feature>
<evidence type="ECO:0000256" key="7">
    <source>
        <dbReference type="SAM" id="Phobius"/>
    </source>
</evidence>
<dbReference type="AlphaFoldDB" id="A0A428SKR8"/>
<evidence type="ECO:0000313" key="10">
    <source>
        <dbReference type="Proteomes" id="UP000287972"/>
    </source>
</evidence>
<accession>A0A428SKR8</accession>
<dbReference type="PROSITE" id="PS50850">
    <property type="entry name" value="MFS"/>
    <property type="match status" value="1"/>
</dbReference>
<evidence type="ECO:0000256" key="4">
    <source>
        <dbReference type="ARBA" id="ARBA00022692"/>
    </source>
</evidence>
<feature type="transmembrane region" description="Helical" evidence="7">
    <location>
        <begin position="30"/>
        <end position="49"/>
    </location>
</feature>
<dbReference type="InterPro" id="IPR005829">
    <property type="entry name" value="Sugar_transporter_CS"/>
</dbReference>
<keyword evidence="10" id="KW-1185">Reference proteome</keyword>
<evidence type="ECO:0000256" key="6">
    <source>
        <dbReference type="ARBA" id="ARBA00023136"/>
    </source>
</evidence>
<evidence type="ECO:0000256" key="1">
    <source>
        <dbReference type="ARBA" id="ARBA00004141"/>
    </source>
</evidence>
<comment type="caution">
    <text evidence="9">The sequence shown here is derived from an EMBL/GenBank/DDBJ whole genome shotgun (WGS) entry which is preliminary data.</text>
</comment>
<feature type="transmembrane region" description="Helical" evidence="7">
    <location>
        <begin position="87"/>
        <end position="105"/>
    </location>
</feature>
<feature type="transmembrane region" description="Helical" evidence="7">
    <location>
        <begin position="158"/>
        <end position="176"/>
    </location>
</feature>
<dbReference type="EMBL" id="NKCL01000009">
    <property type="protein sequence ID" value="RSL90359.1"/>
    <property type="molecule type" value="Genomic_DNA"/>
</dbReference>
<evidence type="ECO:0000259" key="8">
    <source>
        <dbReference type="PROSITE" id="PS50850"/>
    </source>
</evidence>
<dbReference type="GO" id="GO:0015791">
    <property type="term" value="P:polyol transmembrane transport"/>
    <property type="evidence" value="ECO:0007669"/>
    <property type="project" value="UniProtKB-ARBA"/>
</dbReference>
<comment type="subcellular location">
    <subcellularLocation>
        <location evidence="1">Membrane</location>
        <topology evidence="1">Multi-pass membrane protein</topology>
    </subcellularLocation>
</comment>
<dbReference type="Proteomes" id="UP000287972">
    <property type="component" value="Unassembled WGS sequence"/>
</dbReference>
<dbReference type="PROSITE" id="PS00216">
    <property type="entry name" value="SUGAR_TRANSPORT_1"/>
    <property type="match status" value="1"/>
</dbReference>
<feature type="transmembrane region" description="Helical" evidence="7">
    <location>
        <begin position="61"/>
        <end position="81"/>
    </location>
</feature>
<sequence length="212" mass="23812">MFAQQFCGVSIISYYSTNIFSQAGASPTRALLASWGFGMLNFLFALPAIKAIDSFGRRKLLLWTFPLMTCFLCVTAGGFYITDATARLAVVAVGIYLYVIAYSPGEGPVPFVYSAEAFPLATRDLGMSWAVFICWFFNSVIGLTFPSILTAFGPQGTFFWYASWNAVLFVIIYFFLPETRSLTPEELDRVFEVPMWTHANKKLQQLVKVARW</sequence>
<dbReference type="InterPro" id="IPR005828">
    <property type="entry name" value="MFS_sugar_transport-like"/>
</dbReference>
<dbReference type="PANTHER" id="PTHR48020">
    <property type="entry name" value="PROTON MYO-INOSITOL COTRANSPORTER"/>
    <property type="match status" value="1"/>
</dbReference>
<keyword evidence="3" id="KW-0813">Transport</keyword>
<dbReference type="InterPro" id="IPR020846">
    <property type="entry name" value="MFS_dom"/>
</dbReference>
<dbReference type="Gene3D" id="1.20.1250.20">
    <property type="entry name" value="MFS general substrate transporter like domains"/>
    <property type="match status" value="1"/>
</dbReference>
<name>A0A428SKR8_9HYPO</name>
<organism evidence="9 10">
    <name type="scientific">Fusarium floridanum</name>
    <dbReference type="NCBI Taxonomy" id="1325733"/>
    <lineage>
        <taxon>Eukaryota</taxon>
        <taxon>Fungi</taxon>
        <taxon>Dikarya</taxon>
        <taxon>Ascomycota</taxon>
        <taxon>Pezizomycotina</taxon>
        <taxon>Sordariomycetes</taxon>
        <taxon>Hypocreomycetidae</taxon>
        <taxon>Hypocreales</taxon>
        <taxon>Nectriaceae</taxon>
        <taxon>Fusarium</taxon>
        <taxon>Fusarium solani species complex</taxon>
    </lineage>
</organism>
<dbReference type="GO" id="GO:0016020">
    <property type="term" value="C:membrane"/>
    <property type="evidence" value="ECO:0007669"/>
    <property type="project" value="UniProtKB-SubCell"/>
</dbReference>
<dbReference type="GO" id="GO:0022857">
    <property type="term" value="F:transmembrane transporter activity"/>
    <property type="evidence" value="ECO:0007669"/>
    <property type="project" value="InterPro"/>
</dbReference>
<dbReference type="InterPro" id="IPR036259">
    <property type="entry name" value="MFS_trans_sf"/>
</dbReference>
<dbReference type="InterPro" id="IPR050814">
    <property type="entry name" value="Myo-inositol_Transporter"/>
</dbReference>
<dbReference type="SUPFAM" id="SSF103473">
    <property type="entry name" value="MFS general substrate transporter"/>
    <property type="match status" value="1"/>
</dbReference>
<keyword evidence="5 7" id="KW-1133">Transmembrane helix</keyword>
<reference evidence="9 10" key="1">
    <citation type="submission" date="2017-06" db="EMBL/GenBank/DDBJ databases">
        <title>Comparative genomic analysis of Ambrosia Fusariam Clade fungi.</title>
        <authorList>
            <person name="Stajich J.E."/>
            <person name="Carrillo J."/>
            <person name="Kijimoto T."/>
            <person name="Eskalen A."/>
            <person name="O'Donnell K."/>
            <person name="Kasson M."/>
        </authorList>
    </citation>
    <scope>NUCLEOTIDE SEQUENCE [LARGE SCALE GENOMIC DNA]</scope>
    <source>
        <strain evidence="9 10">NRRL62606</strain>
    </source>
</reference>
<evidence type="ECO:0000256" key="2">
    <source>
        <dbReference type="ARBA" id="ARBA00010992"/>
    </source>
</evidence>
<dbReference type="InterPro" id="IPR003663">
    <property type="entry name" value="Sugar/inositol_transpt"/>
</dbReference>
<gene>
    <name evidence="9" type="ORF">CEP51_000755</name>
</gene>
<evidence type="ECO:0000313" key="9">
    <source>
        <dbReference type="EMBL" id="RSL90359.1"/>
    </source>
</evidence>
<comment type="similarity">
    <text evidence="2">Belongs to the major facilitator superfamily. Sugar transporter (TC 2.A.1.1) family.</text>
</comment>
<feature type="transmembrane region" description="Helical" evidence="7">
    <location>
        <begin position="126"/>
        <end position="152"/>
    </location>
</feature>
<dbReference type="GO" id="GO:0015798">
    <property type="term" value="P:myo-inositol transport"/>
    <property type="evidence" value="ECO:0007669"/>
    <property type="project" value="UniProtKB-ARBA"/>
</dbReference>